<reference evidence="1" key="1">
    <citation type="submission" date="2022-11" db="EMBL/GenBank/DDBJ databases">
        <title>Dental biofilm bacteria. Genome sequencing and assembly.</title>
        <authorList>
            <person name="Robertsson C."/>
        </authorList>
    </citation>
    <scope>NUCLEOTIDE SEQUENCE</scope>
    <source>
        <strain evidence="1">CW</strain>
    </source>
</reference>
<gene>
    <name evidence="1" type="ORF">OFA60_09685</name>
</gene>
<dbReference type="EMBL" id="CP113787">
    <property type="protein sequence ID" value="WAL42318.1"/>
    <property type="molecule type" value="Genomic_DNA"/>
</dbReference>
<organism evidence="1 2">
    <name type="scientific">Actinomyces naeslundii</name>
    <dbReference type="NCBI Taxonomy" id="1655"/>
    <lineage>
        <taxon>Bacteria</taxon>
        <taxon>Bacillati</taxon>
        <taxon>Actinomycetota</taxon>
        <taxon>Actinomycetes</taxon>
        <taxon>Actinomycetales</taxon>
        <taxon>Actinomycetaceae</taxon>
        <taxon>Actinomyces</taxon>
    </lineage>
</organism>
<evidence type="ECO:0000313" key="1">
    <source>
        <dbReference type="EMBL" id="WAL42318.1"/>
    </source>
</evidence>
<dbReference type="AlphaFoldDB" id="A0AA47IND5"/>
<protein>
    <submittedName>
        <fullName evidence="1">Uncharacterized protein</fullName>
    </submittedName>
</protein>
<dbReference type="Proteomes" id="UP001163127">
    <property type="component" value="Chromosome"/>
</dbReference>
<sequence>MFSYIVKPGTDKLWTSLTLAQDFFWLPPNTPFGNLMTKIVSVGQRLAHANVRLQECYTCWQNTMVAAMEHDASPEDVDTRIISYGNNFVQHQYAGEEAVAAIRRCADELVTLIWYLTQYDETGQLPEKIKVDMIDSFLPKSQELLNNKHDAFLEELRRLSNAHKHSFAQSDAHIIGVEEPCVYLLAYPRNNGKKNWEFDVVPVRQLVDEFNAFLVDCFERVRKLGEDIQARQYDETV</sequence>
<name>A0AA47IND5_ACTNA</name>
<accession>A0AA47IND5</accession>
<dbReference type="RefSeq" id="WP_268397956.1">
    <property type="nucleotide sequence ID" value="NZ_CP113787.1"/>
</dbReference>
<evidence type="ECO:0000313" key="2">
    <source>
        <dbReference type="Proteomes" id="UP001163127"/>
    </source>
</evidence>
<proteinExistence type="predicted"/>